<evidence type="ECO:0000256" key="6">
    <source>
        <dbReference type="ARBA" id="ARBA00022989"/>
    </source>
</evidence>
<evidence type="ECO:0000256" key="8">
    <source>
        <dbReference type="SAM" id="Phobius"/>
    </source>
</evidence>
<dbReference type="PANTHER" id="PTHR34979:SF1">
    <property type="entry name" value="INNER MEMBRANE PROTEIN YGAZ"/>
    <property type="match status" value="1"/>
</dbReference>
<dbReference type="Pfam" id="PF03591">
    <property type="entry name" value="AzlC"/>
    <property type="match status" value="1"/>
</dbReference>
<comment type="similarity">
    <text evidence="2">Belongs to the AzlC family.</text>
</comment>
<dbReference type="EMBL" id="JACOQI010000007">
    <property type="protein sequence ID" value="MBC5770483.1"/>
    <property type="molecule type" value="Genomic_DNA"/>
</dbReference>
<dbReference type="GO" id="GO:1903785">
    <property type="term" value="P:L-valine transmembrane transport"/>
    <property type="evidence" value="ECO:0007669"/>
    <property type="project" value="TreeGrafter"/>
</dbReference>
<organism evidence="9 10">
    <name type="scientific">Dysosmobacter segnis</name>
    <dbReference type="NCBI Taxonomy" id="2763042"/>
    <lineage>
        <taxon>Bacteria</taxon>
        <taxon>Bacillati</taxon>
        <taxon>Bacillota</taxon>
        <taxon>Clostridia</taxon>
        <taxon>Eubacteriales</taxon>
        <taxon>Oscillospiraceae</taxon>
        <taxon>Dysosmobacter</taxon>
    </lineage>
</organism>
<dbReference type="PANTHER" id="PTHR34979">
    <property type="entry name" value="INNER MEMBRANE PROTEIN YGAZ"/>
    <property type="match status" value="1"/>
</dbReference>
<keyword evidence="5 8" id="KW-0812">Transmembrane</keyword>
<evidence type="ECO:0000313" key="9">
    <source>
        <dbReference type="EMBL" id="MBC5770483.1"/>
    </source>
</evidence>
<keyword evidence="7 8" id="KW-0472">Membrane</keyword>
<gene>
    <name evidence="9" type="ORF">H8Z83_09140</name>
</gene>
<keyword evidence="10" id="KW-1185">Reference proteome</keyword>
<evidence type="ECO:0000313" key="10">
    <source>
        <dbReference type="Proteomes" id="UP000620327"/>
    </source>
</evidence>
<evidence type="ECO:0000256" key="2">
    <source>
        <dbReference type="ARBA" id="ARBA00010735"/>
    </source>
</evidence>
<dbReference type="AlphaFoldDB" id="A0A923S7S8"/>
<dbReference type="GO" id="GO:0005886">
    <property type="term" value="C:plasma membrane"/>
    <property type="evidence" value="ECO:0007669"/>
    <property type="project" value="UniProtKB-SubCell"/>
</dbReference>
<dbReference type="InterPro" id="IPR011606">
    <property type="entry name" value="Brnchd-chn_aa_trnsp_permease"/>
</dbReference>
<proteinExistence type="inferred from homology"/>
<comment type="caution">
    <text evidence="9">The sequence shown here is derived from an EMBL/GenBank/DDBJ whole genome shotgun (WGS) entry which is preliminary data.</text>
</comment>
<keyword evidence="6 8" id="KW-1133">Transmembrane helix</keyword>
<feature type="transmembrane region" description="Helical" evidence="8">
    <location>
        <begin position="17"/>
        <end position="40"/>
    </location>
</feature>
<dbReference type="Proteomes" id="UP000620327">
    <property type="component" value="Unassembled WGS sequence"/>
</dbReference>
<evidence type="ECO:0000256" key="7">
    <source>
        <dbReference type="ARBA" id="ARBA00023136"/>
    </source>
</evidence>
<name>A0A923S7S8_9FIRM</name>
<evidence type="ECO:0000256" key="5">
    <source>
        <dbReference type="ARBA" id="ARBA00022692"/>
    </source>
</evidence>
<feature type="transmembrane region" description="Helical" evidence="8">
    <location>
        <begin position="52"/>
        <end position="74"/>
    </location>
</feature>
<accession>A0A923S7S8</accession>
<reference evidence="9" key="1">
    <citation type="submission" date="2020-08" db="EMBL/GenBank/DDBJ databases">
        <title>Genome public.</title>
        <authorList>
            <person name="Liu C."/>
            <person name="Sun Q."/>
        </authorList>
    </citation>
    <scope>NUCLEOTIDE SEQUENCE</scope>
    <source>
        <strain evidence="9">BX15</strain>
    </source>
</reference>
<evidence type="ECO:0000256" key="1">
    <source>
        <dbReference type="ARBA" id="ARBA00004651"/>
    </source>
</evidence>
<evidence type="ECO:0000256" key="3">
    <source>
        <dbReference type="ARBA" id="ARBA00022448"/>
    </source>
</evidence>
<comment type="subcellular location">
    <subcellularLocation>
        <location evidence="1">Cell membrane</location>
        <topology evidence="1">Multi-pass membrane protein</topology>
    </subcellularLocation>
</comment>
<keyword evidence="4" id="KW-1003">Cell membrane</keyword>
<feature type="transmembrane region" description="Helical" evidence="8">
    <location>
        <begin position="215"/>
        <end position="233"/>
    </location>
</feature>
<feature type="transmembrane region" description="Helical" evidence="8">
    <location>
        <begin position="193"/>
        <end position="209"/>
    </location>
</feature>
<dbReference type="RefSeq" id="WP_187014733.1">
    <property type="nucleotide sequence ID" value="NZ_JACOQI010000007.1"/>
</dbReference>
<feature type="transmembrane region" description="Helical" evidence="8">
    <location>
        <begin position="169"/>
        <end position="186"/>
    </location>
</feature>
<protein>
    <submittedName>
        <fullName evidence="9">AzlC family ABC transporter permease</fullName>
    </submittedName>
</protein>
<evidence type="ECO:0000256" key="4">
    <source>
        <dbReference type="ARBA" id="ARBA00022475"/>
    </source>
</evidence>
<sequence length="235" mass="25517">MEEHETIVKNRSAALRAAFPATIPVMTGYLCLGAAFGILLRTAGYGIGWSIAMSMICYCGSMQFVGVSLLTAAFDPFQALLMSVMVNARHAFYGLSMLEKYRGTGPVRPVLICTLTDETFSLVSTLEPPEGVARRDFYFWISLLDYLYWQVGCTLGNAVGGLLTFDTTGLDFTLTALFIVLLLEQVKKKENRAAGIIGMVCTAASLAVFGPDNFLIPAMILLLAVLLGGRKKLCK</sequence>
<keyword evidence="3" id="KW-0813">Transport</keyword>